<proteinExistence type="predicted"/>
<dbReference type="EMBL" id="BNJF01000001">
    <property type="protein sequence ID" value="GHO44406.1"/>
    <property type="molecule type" value="Genomic_DNA"/>
</dbReference>
<accession>A0A8J3HWA8</accession>
<evidence type="ECO:0008006" key="3">
    <source>
        <dbReference type="Google" id="ProtNLM"/>
    </source>
</evidence>
<name>A0A8J3HWA8_9CHLR</name>
<comment type="caution">
    <text evidence="1">The sequence shown here is derived from an EMBL/GenBank/DDBJ whole genome shotgun (WGS) entry which is preliminary data.</text>
</comment>
<gene>
    <name evidence="1" type="ORF">KSX_25690</name>
</gene>
<dbReference type="Proteomes" id="UP000612362">
    <property type="component" value="Unassembled WGS sequence"/>
</dbReference>
<dbReference type="RefSeq" id="WP_220193800.1">
    <property type="nucleotide sequence ID" value="NZ_BNJF01000001.1"/>
</dbReference>
<sequence>MKQHYNSSANAKQLTLLCCYAAEDQEQLSSLKRYFVSLSDERVCVRLATLDMDAASLGLAEASVTISEAHIILLLVSDAFKRFGDDKHRAMEHILNSARHGDTRVFPVVLRKTRWAGTSFSILRPLPANGAALQTRIEEHFDASIMAILLNELRMEMHKLADTLGIAQDHPLAHTNDDVRYAYSPDVQAVAEDEKQREAMTDELLLLPTHSPIPQSARDTSNKSLTRWVKVVLPKADYALPRRRIALRHQVRRSVPRVVIVVVVVCLTCSLSH</sequence>
<organism evidence="1 2">
    <name type="scientific">Ktedonospora formicarum</name>
    <dbReference type="NCBI Taxonomy" id="2778364"/>
    <lineage>
        <taxon>Bacteria</taxon>
        <taxon>Bacillati</taxon>
        <taxon>Chloroflexota</taxon>
        <taxon>Ktedonobacteria</taxon>
        <taxon>Ktedonobacterales</taxon>
        <taxon>Ktedonobacteraceae</taxon>
        <taxon>Ktedonospora</taxon>
    </lineage>
</organism>
<reference evidence="1" key="1">
    <citation type="submission" date="2020-10" db="EMBL/GenBank/DDBJ databases">
        <title>Taxonomic study of unclassified bacteria belonging to the class Ktedonobacteria.</title>
        <authorList>
            <person name="Yabe S."/>
            <person name="Wang C.M."/>
            <person name="Zheng Y."/>
            <person name="Sakai Y."/>
            <person name="Cavaletti L."/>
            <person name="Monciardini P."/>
            <person name="Donadio S."/>
        </authorList>
    </citation>
    <scope>NUCLEOTIDE SEQUENCE</scope>
    <source>
        <strain evidence="1">SOSP1-1</strain>
    </source>
</reference>
<protein>
    <recommendedName>
        <fullName evidence="3">TIR domain-containing protein</fullName>
    </recommendedName>
</protein>
<dbReference type="AlphaFoldDB" id="A0A8J3HWA8"/>
<evidence type="ECO:0000313" key="2">
    <source>
        <dbReference type="Proteomes" id="UP000612362"/>
    </source>
</evidence>
<evidence type="ECO:0000313" key="1">
    <source>
        <dbReference type="EMBL" id="GHO44406.1"/>
    </source>
</evidence>
<keyword evidence="2" id="KW-1185">Reference proteome</keyword>